<dbReference type="EMBL" id="CP097332">
    <property type="protein sequence ID" value="UQX88857.1"/>
    <property type="molecule type" value="Genomic_DNA"/>
</dbReference>
<keyword evidence="2" id="KW-0963">Cytoplasm</keyword>
<evidence type="ECO:0000313" key="4">
    <source>
        <dbReference type="EMBL" id="UQX88857.1"/>
    </source>
</evidence>
<name>A0ABY4R0J4_9ACTN</name>
<evidence type="ECO:0000256" key="1">
    <source>
        <dbReference type="ARBA" id="ARBA00022592"/>
    </source>
</evidence>
<dbReference type="SUPFAM" id="SSF109755">
    <property type="entry name" value="PhoU-like"/>
    <property type="match status" value="1"/>
</dbReference>
<dbReference type="NCBIfam" id="TIGR02135">
    <property type="entry name" value="phoU_full"/>
    <property type="match status" value="1"/>
</dbReference>
<dbReference type="PIRSF" id="PIRSF003107">
    <property type="entry name" value="PhoU"/>
    <property type="match status" value="1"/>
</dbReference>
<dbReference type="InterPro" id="IPR028366">
    <property type="entry name" value="PhoU"/>
</dbReference>
<feature type="domain" description="PhoU" evidence="3">
    <location>
        <begin position="121"/>
        <end position="204"/>
    </location>
</feature>
<dbReference type="PANTHER" id="PTHR42930:SF3">
    <property type="entry name" value="PHOSPHATE-SPECIFIC TRANSPORT SYSTEM ACCESSORY PROTEIN PHOU"/>
    <property type="match status" value="1"/>
</dbReference>
<dbReference type="Gene3D" id="1.20.58.220">
    <property type="entry name" value="Phosphate transport system protein phou homolog 2, domain 2"/>
    <property type="match status" value="1"/>
</dbReference>
<keyword evidence="2" id="KW-0813">Transport</keyword>
<comment type="subunit">
    <text evidence="2">Homodimer.</text>
</comment>
<protein>
    <recommendedName>
        <fullName evidence="2">Phosphate-specific transport system accessory protein PhoU</fullName>
    </recommendedName>
</protein>
<feature type="domain" description="PhoU" evidence="3">
    <location>
        <begin position="18"/>
        <end position="103"/>
    </location>
</feature>
<comment type="function">
    <text evidence="2">Plays a role in the regulation of phosphate uptake.</text>
</comment>
<evidence type="ECO:0000259" key="3">
    <source>
        <dbReference type="Pfam" id="PF01895"/>
    </source>
</evidence>
<dbReference type="InterPro" id="IPR038078">
    <property type="entry name" value="PhoU-like_sf"/>
</dbReference>
<keyword evidence="1 2" id="KW-0592">Phosphate transport</keyword>
<gene>
    <name evidence="4" type="primary">phoU</name>
    <name evidence="4" type="ORF">M6D93_02375</name>
</gene>
<dbReference type="PANTHER" id="PTHR42930">
    <property type="entry name" value="PHOSPHATE-SPECIFIC TRANSPORT SYSTEM ACCESSORY PROTEIN PHOU"/>
    <property type="match status" value="1"/>
</dbReference>
<dbReference type="Proteomes" id="UP001056336">
    <property type="component" value="Chromosome"/>
</dbReference>
<keyword evidence="5" id="KW-1185">Reference proteome</keyword>
<evidence type="ECO:0000256" key="2">
    <source>
        <dbReference type="PIRNR" id="PIRNR003107"/>
    </source>
</evidence>
<comment type="similarity">
    <text evidence="2">Belongs to the PhoU family.</text>
</comment>
<evidence type="ECO:0000313" key="5">
    <source>
        <dbReference type="Proteomes" id="UP001056336"/>
    </source>
</evidence>
<dbReference type="RefSeq" id="WP_249772661.1">
    <property type="nucleotide sequence ID" value="NZ_CP097332.1"/>
</dbReference>
<sequence length="222" mass="24419">MRDLYHDELDDIGHSLVAMTHLAGTAMERATNALLDADLNGAERVVSDDTAIDALRADLEHRTFQLLSLQQPVATDLRVLITTLHLVADLERMGDLALHVAKVARMRYPDVAVPPELRDVISQMGEVALSLVDKVAEVIKGRDVELAKAIEAEDDSMDALHRKLFTLLLSDNWAYGTEAAIDMALLGRYYERYADHAVGVARRIVFIATGEMQSGSASRPVS</sequence>
<organism evidence="4 5">
    <name type="scientific">Jatrophihabitans telluris</name>
    <dbReference type="NCBI Taxonomy" id="2038343"/>
    <lineage>
        <taxon>Bacteria</taxon>
        <taxon>Bacillati</taxon>
        <taxon>Actinomycetota</taxon>
        <taxon>Actinomycetes</taxon>
        <taxon>Jatrophihabitantales</taxon>
        <taxon>Jatrophihabitantaceae</taxon>
        <taxon>Jatrophihabitans</taxon>
    </lineage>
</organism>
<comment type="subcellular location">
    <subcellularLocation>
        <location evidence="2">Cytoplasm</location>
    </subcellularLocation>
</comment>
<accession>A0ABY4R0J4</accession>
<dbReference type="InterPro" id="IPR026022">
    <property type="entry name" value="PhoU_dom"/>
</dbReference>
<reference evidence="4" key="2">
    <citation type="submission" date="2022-05" db="EMBL/GenBank/DDBJ databases">
        <authorList>
            <person name="Kim J.-S."/>
            <person name="Lee K."/>
            <person name="Suh M."/>
            <person name="Eom M."/>
            <person name="Kim J.-S."/>
            <person name="Kim D.-S."/>
            <person name="Ko S.-H."/>
            <person name="Shin Y."/>
            <person name="Lee J.-S."/>
        </authorList>
    </citation>
    <scope>NUCLEOTIDE SEQUENCE</scope>
    <source>
        <strain evidence="4">N237</strain>
    </source>
</reference>
<dbReference type="Pfam" id="PF01895">
    <property type="entry name" value="PhoU"/>
    <property type="match status" value="2"/>
</dbReference>
<proteinExistence type="inferred from homology"/>
<reference evidence="4" key="1">
    <citation type="journal article" date="2018" name="Int. J. Syst. Evol. Microbiol.">
        <title>Jatrophihabitans telluris sp. nov., isolated from sediment soil of lava forest wetlands and the emended description of the genus Jatrophihabitans.</title>
        <authorList>
            <person name="Lee K.C."/>
            <person name="Suh M.K."/>
            <person name="Eom M.K."/>
            <person name="Kim K.K."/>
            <person name="Kim J.S."/>
            <person name="Kim D.S."/>
            <person name="Ko S.H."/>
            <person name="Shin Y.K."/>
            <person name="Lee J.S."/>
        </authorList>
    </citation>
    <scope>NUCLEOTIDE SEQUENCE</scope>
    <source>
        <strain evidence="4">N237</strain>
    </source>
</reference>